<comment type="caution">
    <text evidence="8">The sequence shown here is derived from an EMBL/GenBank/DDBJ whole genome shotgun (WGS) entry which is preliminary data.</text>
</comment>
<dbReference type="NCBIfam" id="NF002519">
    <property type="entry name" value="PRK01908.1"/>
    <property type="match status" value="1"/>
</dbReference>
<comment type="subunit">
    <text evidence="6">The complex is composed of six subunits: RnfA, RnfB, RnfC, RnfD, RnfE and RnfG.</text>
</comment>
<comment type="function">
    <text evidence="6">Part of a membrane-bound complex that couples electron transfer with translocation of ions across the membrane.</text>
</comment>
<reference evidence="8" key="1">
    <citation type="submission" date="2023-07" db="EMBL/GenBank/DDBJ databases">
        <title>Gilvimarinus algae sp. nov., isolated from the surface of Kelp.</title>
        <authorList>
            <person name="Sun Y.Y."/>
            <person name="Gong Y."/>
            <person name="Du Z.J."/>
        </authorList>
    </citation>
    <scope>NUCLEOTIDE SEQUENCE</scope>
    <source>
        <strain evidence="8">SDUM040014</strain>
    </source>
</reference>
<evidence type="ECO:0000313" key="9">
    <source>
        <dbReference type="Proteomes" id="UP001168380"/>
    </source>
</evidence>
<evidence type="ECO:0000256" key="4">
    <source>
        <dbReference type="ARBA" id="ARBA00022643"/>
    </source>
</evidence>
<sequence length="216" mass="22786">MLGASISKNSLLLGVFALVTAGVLALTNVSTRDRIAQAERAAAEKALYELVPASRVDNDLLHDTLPTPVSMLPALGIDTPEAIHRARNNGQVIAVIMPAVAPDGYSGDIRIIVGVNRDGSIAGVRALAHKETPGLGDKVDLAKSDWILGFNGKSLGEPPAEKWAVKKDGGVFDQFTGATITPRAVTAQVKRVLQQVAKHRNLLFDIPAEAGEDNGE</sequence>
<keyword evidence="1 6" id="KW-0813">Transport</keyword>
<dbReference type="InterPro" id="IPR010209">
    <property type="entry name" value="Ion_transpt_RnfG/RsxG"/>
</dbReference>
<name>A0ABT8TCK6_9GAMM</name>
<dbReference type="EMBL" id="JAULRT010000047">
    <property type="protein sequence ID" value="MDO3381842.1"/>
    <property type="molecule type" value="Genomic_DNA"/>
</dbReference>
<feature type="modified residue" description="FMN phosphoryl threonine" evidence="6">
    <location>
        <position position="179"/>
    </location>
</feature>
<evidence type="ECO:0000256" key="1">
    <source>
        <dbReference type="ARBA" id="ARBA00022448"/>
    </source>
</evidence>
<dbReference type="NCBIfam" id="TIGR01947">
    <property type="entry name" value="rnfG"/>
    <property type="match status" value="1"/>
</dbReference>
<evidence type="ECO:0000259" key="7">
    <source>
        <dbReference type="SMART" id="SM00900"/>
    </source>
</evidence>
<keyword evidence="5 6" id="KW-0249">Electron transport</keyword>
<keyword evidence="6" id="KW-0472">Membrane</keyword>
<accession>A0ABT8TCK6</accession>
<keyword evidence="3 6" id="KW-0285">Flavoprotein</keyword>
<dbReference type="HAMAP" id="MF_00479">
    <property type="entry name" value="RsxG_RnfG"/>
    <property type="match status" value="1"/>
</dbReference>
<evidence type="ECO:0000256" key="5">
    <source>
        <dbReference type="ARBA" id="ARBA00022982"/>
    </source>
</evidence>
<proteinExistence type="inferred from homology"/>
<feature type="domain" description="FMN-binding" evidence="7">
    <location>
        <begin position="104"/>
        <end position="196"/>
    </location>
</feature>
<comment type="similarity">
    <text evidence="6">Belongs to the RnfG family.</text>
</comment>
<keyword evidence="6" id="KW-1133">Transmembrane helix</keyword>
<dbReference type="PANTHER" id="PTHR36118">
    <property type="entry name" value="ION-TRANSLOCATING OXIDOREDUCTASE COMPLEX SUBUNIT G"/>
    <property type="match status" value="1"/>
</dbReference>
<dbReference type="Proteomes" id="UP001168380">
    <property type="component" value="Unassembled WGS sequence"/>
</dbReference>
<dbReference type="EC" id="7.-.-.-" evidence="6"/>
<keyword evidence="9" id="KW-1185">Reference proteome</keyword>
<dbReference type="RefSeq" id="WP_302711999.1">
    <property type="nucleotide sequence ID" value="NZ_JAULRT010000047.1"/>
</dbReference>
<keyword evidence="6" id="KW-1278">Translocase</keyword>
<dbReference type="PIRSF" id="PIRSF006091">
    <property type="entry name" value="E_trnsport_RnfG"/>
    <property type="match status" value="1"/>
</dbReference>
<keyword evidence="2 6" id="KW-0597">Phosphoprotein</keyword>
<protein>
    <recommendedName>
        <fullName evidence="6">Ion-translocating oxidoreductase complex subunit G</fullName>
        <ecNumber evidence="6">7.-.-.-</ecNumber>
    </recommendedName>
    <alternativeName>
        <fullName evidence="6">Rnf electron transport complex subunit G</fullName>
    </alternativeName>
</protein>
<dbReference type="PANTHER" id="PTHR36118:SF1">
    <property type="entry name" value="ION-TRANSLOCATING OXIDOREDUCTASE COMPLEX SUBUNIT G"/>
    <property type="match status" value="1"/>
</dbReference>
<comment type="subcellular location">
    <subcellularLocation>
        <location evidence="6">Cell inner membrane</location>
        <topology evidence="6">Single-pass membrane protein</topology>
    </subcellularLocation>
</comment>
<keyword evidence="6" id="KW-1003">Cell membrane</keyword>
<evidence type="ECO:0000256" key="6">
    <source>
        <dbReference type="HAMAP-Rule" id="MF_00479"/>
    </source>
</evidence>
<dbReference type="Pfam" id="PF04205">
    <property type="entry name" value="FMN_bind"/>
    <property type="match status" value="1"/>
</dbReference>
<keyword evidence="4 6" id="KW-0288">FMN</keyword>
<comment type="cofactor">
    <cofactor evidence="6">
        <name>FMN</name>
        <dbReference type="ChEBI" id="CHEBI:58210"/>
    </cofactor>
</comment>
<dbReference type="SMART" id="SM00900">
    <property type="entry name" value="FMN_bind"/>
    <property type="match status" value="1"/>
</dbReference>
<organism evidence="8 9">
    <name type="scientific">Gilvimarinus algae</name>
    <dbReference type="NCBI Taxonomy" id="3058037"/>
    <lineage>
        <taxon>Bacteria</taxon>
        <taxon>Pseudomonadati</taxon>
        <taxon>Pseudomonadota</taxon>
        <taxon>Gammaproteobacteria</taxon>
        <taxon>Cellvibrionales</taxon>
        <taxon>Cellvibrionaceae</taxon>
        <taxon>Gilvimarinus</taxon>
    </lineage>
</organism>
<evidence type="ECO:0000313" key="8">
    <source>
        <dbReference type="EMBL" id="MDO3381842.1"/>
    </source>
</evidence>
<keyword evidence="6" id="KW-0997">Cell inner membrane</keyword>
<dbReference type="InterPro" id="IPR007329">
    <property type="entry name" value="FMN-bd"/>
</dbReference>
<keyword evidence="6" id="KW-0812">Transmembrane</keyword>
<gene>
    <name evidence="8" type="primary">rsxG</name>
    <name evidence="6" type="synonym">rnfG</name>
    <name evidence="8" type="ORF">QWI16_06610</name>
</gene>
<evidence type="ECO:0000256" key="3">
    <source>
        <dbReference type="ARBA" id="ARBA00022630"/>
    </source>
</evidence>
<evidence type="ECO:0000256" key="2">
    <source>
        <dbReference type="ARBA" id="ARBA00022553"/>
    </source>
</evidence>